<comment type="caution">
    <text evidence="1">The sequence shown here is derived from an EMBL/GenBank/DDBJ whole genome shotgun (WGS) entry which is preliminary data.</text>
</comment>
<evidence type="ECO:0000313" key="1">
    <source>
        <dbReference type="EMBL" id="CAL1672840.1"/>
    </source>
</evidence>
<dbReference type="Proteomes" id="UP001497644">
    <property type="component" value="Unassembled WGS sequence"/>
</dbReference>
<accession>A0AAV2MZT1</accession>
<evidence type="ECO:0000313" key="2">
    <source>
        <dbReference type="Proteomes" id="UP001497644"/>
    </source>
</evidence>
<organism evidence="1 2">
    <name type="scientific">Lasius platythorax</name>
    <dbReference type="NCBI Taxonomy" id="488582"/>
    <lineage>
        <taxon>Eukaryota</taxon>
        <taxon>Metazoa</taxon>
        <taxon>Ecdysozoa</taxon>
        <taxon>Arthropoda</taxon>
        <taxon>Hexapoda</taxon>
        <taxon>Insecta</taxon>
        <taxon>Pterygota</taxon>
        <taxon>Neoptera</taxon>
        <taxon>Endopterygota</taxon>
        <taxon>Hymenoptera</taxon>
        <taxon>Apocrita</taxon>
        <taxon>Aculeata</taxon>
        <taxon>Formicoidea</taxon>
        <taxon>Formicidae</taxon>
        <taxon>Formicinae</taxon>
        <taxon>Lasius</taxon>
        <taxon>Lasius</taxon>
    </lineage>
</organism>
<proteinExistence type="predicted"/>
<dbReference type="AlphaFoldDB" id="A0AAV2MZT1"/>
<protein>
    <submittedName>
        <fullName evidence="1">Uncharacterized protein</fullName>
    </submittedName>
</protein>
<gene>
    <name evidence="1" type="ORF">LPLAT_LOCUS12827</name>
</gene>
<dbReference type="EMBL" id="CAXIPU020001018">
    <property type="protein sequence ID" value="CAL1672840.1"/>
    <property type="molecule type" value="Genomic_DNA"/>
</dbReference>
<keyword evidence="2" id="KW-1185">Reference proteome</keyword>
<sequence length="95" mass="10940">MTKNTVDELVFALKMKFQASGNTDGAAILSFFMEKLEESSKLRAYCEGKRFEVKIYSRAQALALILNLDLSRSKYDELRHMSKALDNILRIIKFD</sequence>
<reference evidence="1" key="1">
    <citation type="submission" date="2024-04" db="EMBL/GenBank/DDBJ databases">
        <authorList>
            <consortium name="Molecular Ecology Group"/>
        </authorList>
    </citation>
    <scope>NUCLEOTIDE SEQUENCE</scope>
</reference>
<name>A0AAV2MZT1_9HYME</name>